<dbReference type="Gene3D" id="1.25.40.880">
    <property type="entry name" value="Alkyl sulfatase, dimerisation domain"/>
    <property type="match status" value="1"/>
</dbReference>
<dbReference type="InterPro" id="IPR038536">
    <property type="entry name" value="Alkyl/aryl-sulf_dimr_sf"/>
</dbReference>
<dbReference type="InterPro" id="IPR036866">
    <property type="entry name" value="RibonucZ/Hydroxyglut_hydro"/>
</dbReference>
<dbReference type="OrthoDB" id="9815874at2"/>
<organism evidence="3 4">
    <name type="scientific">Trinickia symbiotica</name>
    <dbReference type="NCBI Taxonomy" id="863227"/>
    <lineage>
        <taxon>Bacteria</taxon>
        <taxon>Pseudomonadati</taxon>
        <taxon>Pseudomonadota</taxon>
        <taxon>Betaproteobacteria</taxon>
        <taxon>Burkholderiales</taxon>
        <taxon>Burkholderiaceae</taxon>
        <taxon>Trinickia</taxon>
    </lineage>
</organism>
<comment type="caution">
    <text evidence="3">The sequence shown here is derived from an EMBL/GenBank/DDBJ whole genome shotgun (WGS) entry which is preliminary data.</text>
</comment>
<feature type="signal peptide" evidence="1">
    <location>
        <begin position="1"/>
        <end position="29"/>
    </location>
</feature>
<dbReference type="CDD" id="cd07710">
    <property type="entry name" value="arylsulfatase_Sdsa1-like_MBL-fold"/>
    <property type="match status" value="1"/>
</dbReference>
<reference evidence="3 4" key="1">
    <citation type="submission" date="2018-01" db="EMBL/GenBank/DDBJ databases">
        <title>Whole genome analyses suggest that Burkholderia sensu lato contains two further novel genera in the rhizoxinica-symbiotica group Mycetohabitans gen. nov., and Trinickia gen. nov.: implications for the evolution of diazotrophy and nodulation in the Burkholderiaceae.</title>
        <authorList>
            <person name="Estrada-de los Santos P."/>
            <person name="Palmer M."/>
            <person name="Chavez-Ramirez B."/>
            <person name="Beukes C."/>
            <person name="Steenkamp E.T."/>
            <person name="Hirsch A.M."/>
            <person name="Manyaka P."/>
            <person name="Maluk M."/>
            <person name="Lafos M."/>
            <person name="Crook M."/>
            <person name="Gross E."/>
            <person name="Simon M.F."/>
            <person name="Bueno dos Reis Junior F."/>
            <person name="Poole P.S."/>
            <person name="Venter S.N."/>
            <person name="James E.K."/>
        </authorList>
    </citation>
    <scope>NUCLEOTIDE SEQUENCE [LARGE SCALE GENOMIC DNA]</scope>
    <source>
        <strain evidence="3 4">JPY 581</strain>
    </source>
</reference>
<evidence type="ECO:0000313" key="3">
    <source>
        <dbReference type="EMBL" id="PMS35163.1"/>
    </source>
</evidence>
<feature type="chain" id="PRO_5014763420" evidence="1">
    <location>
        <begin position="30"/>
        <end position="457"/>
    </location>
</feature>
<dbReference type="Gene3D" id="3.60.15.30">
    <property type="entry name" value="Metallo-beta-lactamase domain"/>
    <property type="match status" value="1"/>
</dbReference>
<evidence type="ECO:0000256" key="1">
    <source>
        <dbReference type="SAM" id="SignalP"/>
    </source>
</evidence>
<dbReference type="Proteomes" id="UP000235777">
    <property type="component" value="Unassembled WGS sequence"/>
</dbReference>
<evidence type="ECO:0000313" key="4">
    <source>
        <dbReference type="Proteomes" id="UP000235777"/>
    </source>
</evidence>
<dbReference type="InterPro" id="IPR029228">
    <property type="entry name" value="Alkyl_sulf_dimr"/>
</dbReference>
<feature type="domain" description="Metallo-beta-lactamase" evidence="2">
    <location>
        <begin position="66"/>
        <end position="275"/>
    </location>
</feature>
<proteinExistence type="predicted"/>
<name>A0A2N7X096_9BURK</name>
<dbReference type="GO" id="GO:0018909">
    <property type="term" value="P:dodecyl sulfate metabolic process"/>
    <property type="evidence" value="ECO:0007669"/>
    <property type="project" value="InterPro"/>
</dbReference>
<dbReference type="STRING" id="863227.GCA_000373005_05614"/>
<dbReference type="InterPro" id="IPR044097">
    <property type="entry name" value="Bds1/SdsA1_MBL-fold"/>
</dbReference>
<dbReference type="EMBL" id="PNYC01000012">
    <property type="protein sequence ID" value="PMS35163.1"/>
    <property type="molecule type" value="Genomic_DNA"/>
</dbReference>
<dbReference type="InterPro" id="IPR052195">
    <property type="entry name" value="Bact_Alkyl/Aryl-Sulfatase"/>
</dbReference>
<dbReference type="AlphaFoldDB" id="A0A2N7X096"/>
<dbReference type="InterPro" id="IPR001279">
    <property type="entry name" value="Metallo-B-lactamas"/>
</dbReference>
<accession>A0A2N7X096</accession>
<keyword evidence="4" id="KW-1185">Reference proteome</keyword>
<sequence length="457" mass="49895">MQQTWTCRMRTFMAIVTTIATLTATNGVAAPDEFAGSEKLKAHSEEFRKRVVEVTDGVYTAIGYSASNVTLIQADNGSIIVDTSANPVDAQAIINAFGDRMTRPVRAIIYTHNHPDHSGGATIFAGNDKPEIYSHQLLVSAKPDTGRGRRDGGDVFGTALPDDQFINAGTQLEYGRKTPHAREGFLPPTKTFDGEQQSLTIAGVRMQLILTPGEADENISVWLPDRKVLIAGDVFLKTFPNIAPLRGLPTRPADKWVASLDKLIALNAKYVIPGHMSTLAGADKVRDALTAYRDGIKFVYDKTMEGISRGKTPDELVQEVKLPARLAQHPYLQEYYGTVAWSVRGIYSQNAGWFDGNPTHIFPLTEKERAEKVIALAGGKEKMLEGAEASLSVGEFQWAAEQADYVLAIAPQSNRTTIIKVRALRELGGRQMNATARNYYLTVAQSLEKGLQAGGSK</sequence>
<evidence type="ECO:0000259" key="2">
    <source>
        <dbReference type="SMART" id="SM00849"/>
    </source>
</evidence>
<dbReference type="PANTHER" id="PTHR43223:SF1">
    <property type="entry name" value="ALKYL_ARYL-SULFATASE BDS1"/>
    <property type="match status" value="1"/>
</dbReference>
<keyword evidence="1" id="KW-0732">Signal</keyword>
<dbReference type="GO" id="GO:0018741">
    <property type="term" value="F:linear primary-alkylsulfatase activity"/>
    <property type="evidence" value="ECO:0007669"/>
    <property type="project" value="InterPro"/>
</dbReference>
<gene>
    <name evidence="3" type="ORF">C0Z20_18750</name>
</gene>
<dbReference type="Pfam" id="PF14863">
    <property type="entry name" value="Alkyl_sulf_dimr"/>
    <property type="match status" value="1"/>
</dbReference>
<dbReference type="SMART" id="SM00849">
    <property type="entry name" value="Lactamase_B"/>
    <property type="match status" value="1"/>
</dbReference>
<dbReference type="PANTHER" id="PTHR43223">
    <property type="entry name" value="ALKYL/ARYL-SULFATASE"/>
    <property type="match status" value="1"/>
</dbReference>
<dbReference type="SUPFAM" id="SSF56281">
    <property type="entry name" value="Metallo-hydrolase/oxidoreductase"/>
    <property type="match status" value="1"/>
</dbReference>
<dbReference type="Pfam" id="PF00753">
    <property type="entry name" value="Lactamase_B"/>
    <property type="match status" value="1"/>
</dbReference>
<dbReference type="GO" id="GO:0046983">
    <property type="term" value="F:protein dimerization activity"/>
    <property type="evidence" value="ECO:0007669"/>
    <property type="project" value="InterPro"/>
</dbReference>
<protein>
    <submittedName>
        <fullName evidence="3">Alkyl sulfatase</fullName>
    </submittedName>
</protein>